<accession>A0A7W8MQ86</accession>
<gene>
    <name evidence="2" type="ORF">HDF09_000923</name>
</gene>
<feature type="transmembrane region" description="Helical" evidence="1">
    <location>
        <begin position="55"/>
        <end position="74"/>
    </location>
</feature>
<evidence type="ECO:0000313" key="2">
    <source>
        <dbReference type="EMBL" id="MBB5316273.1"/>
    </source>
</evidence>
<keyword evidence="1" id="KW-0472">Membrane</keyword>
<keyword evidence="1" id="KW-0812">Transmembrane</keyword>
<sequence>MHYPLQDMVPETEANAKPRTRRSRWVLLLLLPYLGLCFPLVYARSTPELWGFPFFYWYQFVWVMLASGLLAIVYRKLKT</sequence>
<keyword evidence="1" id="KW-1133">Transmembrane helix</keyword>
<comment type="caution">
    <text evidence="2">The sequence shown here is derived from an EMBL/GenBank/DDBJ whole genome shotgun (WGS) entry which is preliminary data.</text>
</comment>
<dbReference type="EMBL" id="JACHDY010000001">
    <property type="protein sequence ID" value="MBB5316273.1"/>
    <property type="molecule type" value="Genomic_DNA"/>
</dbReference>
<dbReference type="Pfam" id="PF11755">
    <property type="entry name" value="DUF3311"/>
    <property type="match status" value="1"/>
</dbReference>
<evidence type="ECO:0000313" key="3">
    <source>
        <dbReference type="Proteomes" id="UP000568106"/>
    </source>
</evidence>
<dbReference type="AlphaFoldDB" id="A0A7W8MQ86"/>
<organism evidence="2 3">
    <name type="scientific">Tunturiibacter empetritectus</name>
    <dbReference type="NCBI Taxonomy" id="3069691"/>
    <lineage>
        <taxon>Bacteria</taxon>
        <taxon>Pseudomonadati</taxon>
        <taxon>Acidobacteriota</taxon>
        <taxon>Terriglobia</taxon>
        <taxon>Terriglobales</taxon>
        <taxon>Acidobacteriaceae</taxon>
        <taxon>Tunturiibacter</taxon>
    </lineage>
</organism>
<feature type="transmembrane region" description="Helical" evidence="1">
    <location>
        <begin position="25"/>
        <end position="43"/>
    </location>
</feature>
<dbReference type="Proteomes" id="UP000568106">
    <property type="component" value="Unassembled WGS sequence"/>
</dbReference>
<protein>
    <submittedName>
        <fullName evidence="2">Peptidoglycan/LPS O-acetylase OafA/YrhL</fullName>
    </submittedName>
</protein>
<evidence type="ECO:0000256" key="1">
    <source>
        <dbReference type="SAM" id="Phobius"/>
    </source>
</evidence>
<name>A0A7W8MQ86_9BACT</name>
<keyword evidence="3" id="KW-1185">Reference proteome</keyword>
<dbReference type="InterPro" id="IPR021741">
    <property type="entry name" value="DUF3311"/>
</dbReference>
<proteinExistence type="predicted"/>
<reference evidence="2" key="1">
    <citation type="submission" date="2020-08" db="EMBL/GenBank/DDBJ databases">
        <title>Genomic Encyclopedia of Type Strains, Phase IV (KMG-V): Genome sequencing to study the core and pangenomes of soil and plant-associated prokaryotes.</title>
        <authorList>
            <person name="Whitman W."/>
        </authorList>
    </citation>
    <scope>NUCLEOTIDE SEQUENCE [LARGE SCALE GENOMIC DNA]</scope>
    <source>
        <strain evidence="2">M8UP27</strain>
    </source>
</reference>